<accession>A0A6J4JFL9</accession>
<dbReference type="AlphaFoldDB" id="A0A6J4JFL9"/>
<gene>
    <name evidence="1" type="ORF">AVDCRST_MAG93-3076</name>
</gene>
<protein>
    <submittedName>
        <fullName evidence="1">Uncharacterized protein</fullName>
    </submittedName>
</protein>
<sequence>MDNFPIPLPTVENAKTLHERDLSLTFLAHPGIVGGNGEKLSMNQFAKPVLSLVLVALIIIKGHSAMGG</sequence>
<name>A0A6J4JFL9_9CHLR</name>
<proteinExistence type="predicted"/>
<evidence type="ECO:0000313" key="1">
    <source>
        <dbReference type="EMBL" id="CAA9279222.1"/>
    </source>
</evidence>
<reference evidence="1" key="1">
    <citation type="submission" date="2020-02" db="EMBL/GenBank/DDBJ databases">
        <authorList>
            <person name="Meier V. D."/>
        </authorList>
    </citation>
    <scope>NUCLEOTIDE SEQUENCE</scope>
    <source>
        <strain evidence="1">AVDCRST_MAG93</strain>
    </source>
</reference>
<dbReference type="EMBL" id="CADCTR010001054">
    <property type="protein sequence ID" value="CAA9279222.1"/>
    <property type="molecule type" value="Genomic_DNA"/>
</dbReference>
<organism evidence="1">
    <name type="scientific">uncultured Chloroflexia bacterium</name>
    <dbReference type="NCBI Taxonomy" id="1672391"/>
    <lineage>
        <taxon>Bacteria</taxon>
        <taxon>Bacillati</taxon>
        <taxon>Chloroflexota</taxon>
        <taxon>Chloroflexia</taxon>
        <taxon>environmental samples</taxon>
    </lineage>
</organism>